<name>A0ABY5DBP4_9ACTN</name>
<proteinExistence type="predicted"/>
<dbReference type="RefSeq" id="WP_254420608.1">
    <property type="nucleotide sequence ID" value="NZ_BAAAJB010000058.1"/>
</dbReference>
<sequence>MSDEADLKALLRTLDLVQKASNDLESDTQAGRPQPRSVLAGDDAKSSKWKVSAAAWAPLLVAVDHLHCLRSSLVSGEKPPNLHLTIHQGAQFSLVRNALENAARSMWVLSPSLRLKRIEHNLSLQRKEYGDSGTLRSELGMEGKQWAVKRQADIDTEARRIGIPEFDPVTNKRVNLMPAGYGEMVRSAGEWAGIGGNSAKAIWHLCSALAHGDTQGTLSGLETNVLETVDGVCIAQVTGSIPNLLSFTQAATIVLDKAFELYRLRATRLI</sequence>
<accession>A0ABY5DBP4</accession>
<evidence type="ECO:0000256" key="1">
    <source>
        <dbReference type="SAM" id="MobiDB-lite"/>
    </source>
</evidence>
<organism evidence="2 3">
    <name type="scientific">Nocardiopsis exhalans</name>
    <dbReference type="NCBI Taxonomy" id="163604"/>
    <lineage>
        <taxon>Bacteria</taxon>
        <taxon>Bacillati</taxon>
        <taxon>Actinomycetota</taxon>
        <taxon>Actinomycetes</taxon>
        <taxon>Streptosporangiales</taxon>
        <taxon>Nocardiopsidaceae</taxon>
        <taxon>Nocardiopsis</taxon>
    </lineage>
</organism>
<dbReference type="Proteomes" id="UP001055940">
    <property type="component" value="Chromosome"/>
</dbReference>
<gene>
    <name evidence="2" type="ORF">NE857_09260</name>
</gene>
<feature type="compositionally biased region" description="Polar residues" evidence="1">
    <location>
        <begin position="22"/>
        <end position="31"/>
    </location>
</feature>
<feature type="region of interest" description="Disordered" evidence="1">
    <location>
        <begin position="22"/>
        <end position="43"/>
    </location>
</feature>
<evidence type="ECO:0000313" key="3">
    <source>
        <dbReference type="Proteomes" id="UP001055940"/>
    </source>
</evidence>
<reference evidence="2" key="1">
    <citation type="submission" date="2022-06" db="EMBL/GenBank/DDBJ databases">
        <authorList>
            <person name="Ping M."/>
        </authorList>
    </citation>
    <scope>NUCLEOTIDE SEQUENCE</scope>
    <source>
        <strain evidence="2">JCM11759T</strain>
    </source>
</reference>
<keyword evidence="3" id="KW-1185">Reference proteome</keyword>
<protein>
    <submittedName>
        <fullName evidence="2">Uncharacterized protein</fullName>
    </submittedName>
</protein>
<evidence type="ECO:0000313" key="2">
    <source>
        <dbReference type="EMBL" id="USY21769.1"/>
    </source>
</evidence>
<dbReference type="EMBL" id="CP099837">
    <property type="protein sequence ID" value="USY21769.1"/>
    <property type="molecule type" value="Genomic_DNA"/>
</dbReference>